<evidence type="ECO:0000313" key="3">
    <source>
        <dbReference type="Proteomes" id="UP001275440"/>
    </source>
</evidence>
<dbReference type="InterPro" id="IPR002575">
    <property type="entry name" value="Aminoglycoside_PTrfase"/>
</dbReference>
<evidence type="ECO:0000313" key="2">
    <source>
        <dbReference type="EMBL" id="MDV2477079.1"/>
    </source>
</evidence>
<sequence length="409" mass="45830">MLMADDTNRTARFDIPRQKETAMTEVIAGAVDTHDLEPAIQQLLDRKSARIESNVTYQPLTAVEVTAKLRDFFATEAPNRTVNDVERIGGGASKEQFMFTLHDTTGVEKYILRMDPIQTAAETDRQREFEVLNAYSPHVPAPRADWVDHDGSRFGQPAAIMNFLSGVTKPSEKPSGPKVTGLGTSFPAGLRDDIGPEFVSVLARIHNVDWSACSLPSFAAPLAGTTQAALWQINWMSRVWRDDHVQSSALAAVTERWLRLNLPTCDAVVMVHGDYRTGNFLFNEEERRITAILDWEFAHLGDFHEDLGWMVQDLYATRQDGRDLVCGLMERDELIASYEAASGRTVNRRTLRWYEIYCAYKCYAITLATSIKAARDGSNHQDVLLSWLAPAGYRFSTALSSMISEELKS</sequence>
<keyword evidence="3" id="KW-1185">Reference proteome</keyword>
<protein>
    <submittedName>
        <fullName evidence="2">Phosphotransferase family protein</fullName>
    </submittedName>
</protein>
<dbReference type="Proteomes" id="UP001275440">
    <property type="component" value="Unassembled WGS sequence"/>
</dbReference>
<dbReference type="InterPro" id="IPR051678">
    <property type="entry name" value="AGP_Transferase"/>
</dbReference>
<dbReference type="Gene3D" id="3.90.1200.10">
    <property type="match status" value="1"/>
</dbReference>
<name>A0ABU3WU29_9NOCA</name>
<proteinExistence type="predicted"/>
<gene>
    <name evidence="2" type="ORF">F8M49_20275</name>
</gene>
<organism evidence="2 3">
    <name type="scientific">Rhodococcus zopfii</name>
    <dbReference type="NCBI Taxonomy" id="43772"/>
    <lineage>
        <taxon>Bacteria</taxon>
        <taxon>Bacillati</taxon>
        <taxon>Actinomycetota</taxon>
        <taxon>Actinomycetes</taxon>
        <taxon>Mycobacteriales</taxon>
        <taxon>Nocardiaceae</taxon>
        <taxon>Rhodococcus</taxon>
    </lineage>
</organism>
<evidence type="ECO:0000259" key="1">
    <source>
        <dbReference type="Pfam" id="PF01636"/>
    </source>
</evidence>
<dbReference type="Gene3D" id="3.30.200.20">
    <property type="entry name" value="Phosphorylase Kinase, domain 1"/>
    <property type="match status" value="1"/>
</dbReference>
<dbReference type="InterPro" id="IPR011009">
    <property type="entry name" value="Kinase-like_dom_sf"/>
</dbReference>
<feature type="domain" description="Aminoglycoside phosphotransferase" evidence="1">
    <location>
        <begin position="84"/>
        <end position="340"/>
    </location>
</feature>
<dbReference type="PANTHER" id="PTHR21310">
    <property type="entry name" value="AMINOGLYCOSIDE PHOSPHOTRANSFERASE-RELATED-RELATED"/>
    <property type="match status" value="1"/>
</dbReference>
<dbReference type="InterPro" id="IPR041726">
    <property type="entry name" value="ACAD10_11_N"/>
</dbReference>
<dbReference type="Pfam" id="PF01636">
    <property type="entry name" value="APH"/>
    <property type="match status" value="1"/>
</dbReference>
<dbReference type="EMBL" id="WBMO01000001">
    <property type="protein sequence ID" value="MDV2477079.1"/>
    <property type="molecule type" value="Genomic_DNA"/>
</dbReference>
<comment type="caution">
    <text evidence="2">The sequence shown here is derived from an EMBL/GenBank/DDBJ whole genome shotgun (WGS) entry which is preliminary data.</text>
</comment>
<reference evidence="2 3" key="1">
    <citation type="submission" date="2019-10" db="EMBL/GenBank/DDBJ databases">
        <title>Draft Genome Assembly of Rhodococcus zopfii DSM44189.</title>
        <authorList>
            <person name="Sutton J.M."/>
            <person name="Akob D.M."/>
            <person name="Bushman T.J."/>
        </authorList>
    </citation>
    <scope>NUCLEOTIDE SEQUENCE [LARGE SCALE GENOMIC DNA]</scope>
    <source>
        <strain evidence="2 3">DSM 44189</strain>
    </source>
</reference>
<dbReference type="CDD" id="cd05154">
    <property type="entry name" value="ACAD10_11_N-like"/>
    <property type="match status" value="1"/>
</dbReference>
<dbReference type="SUPFAM" id="SSF56112">
    <property type="entry name" value="Protein kinase-like (PK-like)"/>
    <property type="match status" value="1"/>
</dbReference>
<accession>A0ABU3WU29</accession>
<dbReference type="PANTHER" id="PTHR21310:SF57">
    <property type="entry name" value="BLR2944 PROTEIN"/>
    <property type="match status" value="1"/>
</dbReference>